<dbReference type="KEGG" id="mhi:Mhar_1713"/>
<proteinExistence type="predicted"/>
<dbReference type="AlphaFoldDB" id="G7WQS8"/>
<dbReference type="Proteomes" id="UP000005877">
    <property type="component" value="Chromosome"/>
</dbReference>
<accession>G7WQS8</accession>
<organism evidence="3 4">
    <name type="scientific">Methanothrix harundinacea (strain 6Ac)</name>
    <name type="common">Methanosaeta harundinacea</name>
    <dbReference type="NCBI Taxonomy" id="1110509"/>
    <lineage>
        <taxon>Archaea</taxon>
        <taxon>Methanobacteriati</taxon>
        <taxon>Methanobacteriota</taxon>
        <taxon>Stenosarchaea group</taxon>
        <taxon>Methanomicrobia</taxon>
        <taxon>Methanotrichales</taxon>
        <taxon>Methanotrichaceae</taxon>
        <taxon>Methanothrix</taxon>
    </lineage>
</organism>
<dbReference type="RefSeq" id="WP_014587252.1">
    <property type="nucleotide sequence ID" value="NC_017527.1"/>
</dbReference>
<dbReference type="InterPro" id="IPR007522">
    <property type="entry name" value="CRISPR-assoc_prot_TM1795"/>
</dbReference>
<dbReference type="EMBL" id="CP003117">
    <property type="protein sequence ID" value="AET65071.1"/>
    <property type="molecule type" value="Genomic_DNA"/>
</dbReference>
<dbReference type="InterPro" id="IPR005537">
    <property type="entry name" value="RAMP_III_fam"/>
</dbReference>
<dbReference type="NCBIfam" id="TIGR01894">
    <property type="entry name" value="cas_TM1795_cmr1"/>
    <property type="match status" value="1"/>
</dbReference>
<evidence type="ECO:0000313" key="4">
    <source>
        <dbReference type="Proteomes" id="UP000005877"/>
    </source>
</evidence>
<name>G7WQS8_METH6</name>
<feature type="domain" description="CRISPR type III-associated protein" evidence="2">
    <location>
        <begin position="7"/>
        <end position="179"/>
    </location>
</feature>
<gene>
    <name evidence="3" type="ordered locus">Mhar_1713</name>
</gene>
<reference evidence="3 4" key="1">
    <citation type="journal article" date="2012" name="PLoS ONE">
        <title>The genome characteristics and predicted function of methyl-group oxidation pathway in the obligate aceticlastic methanogens, Methanosaeta spp.</title>
        <authorList>
            <person name="Zhu J."/>
            <person name="Zheng H."/>
            <person name="Ai G."/>
            <person name="Zhang G."/>
            <person name="Liu D."/>
            <person name="Liu X."/>
            <person name="Dong X."/>
        </authorList>
    </citation>
    <scope>NUCLEOTIDE SEQUENCE [LARGE SCALE GENOMIC DNA]</scope>
    <source>
        <strain evidence="3 4">6Ac</strain>
    </source>
</reference>
<dbReference type="STRING" id="1110509.Mhar_1713"/>
<keyword evidence="4" id="KW-1185">Reference proteome</keyword>
<dbReference type="Pfam" id="PF03787">
    <property type="entry name" value="RAMPs"/>
    <property type="match status" value="1"/>
</dbReference>
<evidence type="ECO:0000313" key="3">
    <source>
        <dbReference type="EMBL" id="AET65071.1"/>
    </source>
</evidence>
<evidence type="ECO:0000259" key="2">
    <source>
        <dbReference type="Pfam" id="PF03787"/>
    </source>
</evidence>
<protein>
    <submittedName>
        <fullName evidence="3">CRISPR-associated protein, Cmr1 family</fullName>
    </submittedName>
</protein>
<dbReference type="OrthoDB" id="135273at2157"/>
<evidence type="ECO:0000256" key="1">
    <source>
        <dbReference type="ARBA" id="ARBA00023118"/>
    </source>
</evidence>
<sequence>MIELEAKFRVVTPLFMSGSDKSQAELRVPSIKGVLRFWWRALALGRLGSVSRVRDEESHIFGSAGRDVGQAKVHLSLKLDENIGQYKDPILKYANGEPVGPGARYLGYGVVEAVPSRKRNTKEGQILRSCLKYPFDGTLNLLFRNGTIDDDVENVTSALIAMGLFGGLGSRSRKGYGSFNLLELKLGDEILFRMPNDVEDLKLKIGSFFRDYNIKAYSGLPPYTAYSDLTRVDIVEKGSDPLRLLNTVGEAMQLYRSWGRNGKVNDQNSERNFKDDHDLAADAIKTRVSTHPRRVVFGLPHNYYFSSYQEKVDVKPARLERRGSPLFIHIQELNNGQYAAVPAIFPSEFLPPGERIRVGSSVVPQSVDYSVLHEFLDGKNGYGKPRFPDAVKVI</sequence>
<dbReference type="GO" id="GO:0051607">
    <property type="term" value="P:defense response to virus"/>
    <property type="evidence" value="ECO:0007669"/>
    <property type="project" value="UniProtKB-KW"/>
</dbReference>
<keyword evidence="1" id="KW-0051">Antiviral defense</keyword>
<dbReference type="PATRIC" id="fig|1110509.7.peg.1901"/>
<dbReference type="GeneID" id="12510884"/>
<dbReference type="HOGENOM" id="CLU_050338_1_0_2"/>